<dbReference type="HOGENOM" id="CLU_053947_1_0_11"/>
<dbReference type="InterPro" id="IPR005900">
    <property type="entry name" value="6-phosphogluconolactonase_DevB"/>
</dbReference>
<dbReference type="PATRIC" id="fig|883161.3.peg.924"/>
<comment type="similarity">
    <text evidence="4 7">Belongs to the glucosamine/galactosamine-6-phosphate isomerase family. 6-phosphogluconolactonase subfamily.</text>
</comment>
<dbReference type="STRING" id="883161.HMPREF9306_00928"/>
<comment type="pathway">
    <text evidence="3 7">Carbohydrate degradation; pentose phosphate pathway; D-ribulose 5-phosphate from D-glucose 6-phosphate (oxidative stage): step 2/3.</text>
</comment>
<dbReference type="EMBL" id="AGZR01000005">
    <property type="protein sequence ID" value="EPD33388.1"/>
    <property type="molecule type" value="Genomic_DNA"/>
</dbReference>
<dbReference type="NCBIfam" id="TIGR01198">
    <property type="entry name" value="pgl"/>
    <property type="match status" value="1"/>
</dbReference>
<evidence type="ECO:0000256" key="5">
    <source>
        <dbReference type="ARBA" id="ARBA00013198"/>
    </source>
</evidence>
<dbReference type="PANTHER" id="PTHR11054:SF0">
    <property type="entry name" value="6-PHOSPHOGLUCONOLACTONASE"/>
    <property type="match status" value="1"/>
</dbReference>
<evidence type="ECO:0000259" key="8">
    <source>
        <dbReference type="Pfam" id="PF01182"/>
    </source>
</evidence>
<keyword evidence="10" id="KW-1185">Reference proteome</keyword>
<evidence type="ECO:0000313" key="10">
    <source>
        <dbReference type="Proteomes" id="UP000014417"/>
    </source>
</evidence>
<dbReference type="PANTHER" id="PTHR11054">
    <property type="entry name" value="6-PHOSPHOGLUCONOLACTONASE"/>
    <property type="match status" value="1"/>
</dbReference>
<dbReference type="SUPFAM" id="SSF100950">
    <property type="entry name" value="NagB/RpiA/CoA transferase-like"/>
    <property type="match status" value="1"/>
</dbReference>
<dbReference type="AlphaFoldDB" id="S2W0T5"/>
<reference evidence="9 10" key="1">
    <citation type="submission" date="2013-04" db="EMBL/GenBank/DDBJ databases">
        <title>The Genome Sequence of Propionimicrobium lymphophilum ACS-093-V-SCH5.</title>
        <authorList>
            <consortium name="The Broad Institute Genomics Platform"/>
            <person name="Earl A."/>
            <person name="Ward D."/>
            <person name="Feldgarden M."/>
            <person name="Gevers D."/>
            <person name="Saerens B."/>
            <person name="Vaneechoutte M."/>
            <person name="Walker B."/>
            <person name="Young S."/>
            <person name="Zeng Q."/>
            <person name="Gargeya S."/>
            <person name="Fitzgerald M."/>
            <person name="Haas B."/>
            <person name="Abouelleil A."/>
            <person name="Allen A.W."/>
            <person name="Alvarado L."/>
            <person name="Arachchi H.M."/>
            <person name="Berlin A.M."/>
            <person name="Chapman S.B."/>
            <person name="Gainer-Dewar J."/>
            <person name="Goldberg J."/>
            <person name="Griggs A."/>
            <person name="Gujja S."/>
            <person name="Hansen M."/>
            <person name="Howarth C."/>
            <person name="Imamovic A."/>
            <person name="Ireland A."/>
            <person name="Larimer J."/>
            <person name="McCowan C."/>
            <person name="Murphy C."/>
            <person name="Pearson M."/>
            <person name="Poon T.W."/>
            <person name="Priest M."/>
            <person name="Roberts A."/>
            <person name="Saif S."/>
            <person name="Shea T."/>
            <person name="Sisk P."/>
            <person name="Sykes S."/>
            <person name="Wortman J."/>
            <person name="Nusbaum C."/>
            <person name="Birren B."/>
        </authorList>
    </citation>
    <scope>NUCLEOTIDE SEQUENCE [LARGE SCALE GENOMIC DNA]</scope>
    <source>
        <strain evidence="9 10">ACS-093-V-SCH5</strain>
    </source>
</reference>
<evidence type="ECO:0000256" key="1">
    <source>
        <dbReference type="ARBA" id="ARBA00000832"/>
    </source>
</evidence>
<dbReference type="OrthoDB" id="9810967at2"/>
<dbReference type="GO" id="GO:0005975">
    <property type="term" value="P:carbohydrate metabolic process"/>
    <property type="evidence" value="ECO:0007669"/>
    <property type="project" value="UniProtKB-UniRule"/>
</dbReference>
<dbReference type="InterPro" id="IPR006148">
    <property type="entry name" value="Glc/Gal-6P_isomerase"/>
</dbReference>
<evidence type="ECO:0000313" key="9">
    <source>
        <dbReference type="EMBL" id="EPD33388.1"/>
    </source>
</evidence>
<dbReference type="CDD" id="cd01400">
    <property type="entry name" value="6PGL"/>
    <property type="match status" value="1"/>
</dbReference>
<dbReference type="GO" id="GO:0006098">
    <property type="term" value="P:pentose-phosphate shunt"/>
    <property type="evidence" value="ECO:0007669"/>
    <property type="project" value="UniProtKB-UniPathway"/>
</dbReference>
<evidence type="ECO:0000256" key="4">
    <source>
        <dbReference type="ARBA" id="ARBA00010662"/>
    </source>
</evidence>
<protein>
    <recommendedName>
        <fullName evidence="6 7">6-phosphogluconolactonase</fullName>
        <shortName evidence="7">6PGL</shortName>
        <ecNumber evidence="5 7">3.1.1.31</ecNumber>
    </recommendedName>
</protein>
<evidence type="ECO:0000256" key="3">
    <source>
        <dbReference type="ARBA" id="ARBA00004961"/>
    </source>
</evidence>
<gene>
    <name evidence="7" type="primary">pgl</name>
    <name evidence="9" type="ORF">HMPREF9306_00928</name>
</gene>
<dbReference type="Gene3D" id="3.40.50.1360">
    <property type="match status" value="1"/>
</dbReference>
<feature type="domain" description="Glucosamine/galactosamine-6-phosphate isomerase" evidence="8">
    <location>
        <begin position="11"/>
        <end position="225"/>
    </location>
</feature>
<organism evidence="9 10">
    <name type="scientific">Propionimicrobium lymphophilum ACS-093-V-SCH5</name>
    <dbReference type="NCBI Taxonomy" id="883161"/>
    <lineage>
        <taxon>Bacteria</taxon>
        <taxon>Bacillati</taxon>
        <taxon>Actinomycetota</taxon>
        <taxon>Actinomycetes</taxon>
        <taxon>Propionibacteriales</taxon>
        <taxon>Propionibacteriaceae</taxon>
        <taxon>Propionimicrobium</taxon>
    </lineage>
</organism>
<evidence type="ECO:0000256" key="2">
    <source>
        <dbReference type="ARBA" id="ARBA00002681"/>
    </source>
</evidence>
<dbReference type="Proteomes" id="UP000014417">
    <property type="component" value="Unassembled WGS sequence"/>
</dbReference>
<dbReference type="RefSeq" id="WP_016455762.1">
    <property type="nucleotide sequence ID" value="NZ_KE150269.1"/>
</dbReference>
<keyword evidence="7" id="KW-0378">Hydrolase</keyword>
<comment type="function">
    <text evidence="2 7">Hydrolysis of 6-phosphogluconolactone to 6-phosphogluconate.</text>
</comment>
<dbReference type="EC" id="3.1.1.31" evidence="5 7"/>
<comment type="caution">
    <text evidence="9">The sequence shown here is derived from an EMBL/GenBank/DDBJ whole genome shotgun (WGS) entry which is preliminary data.</text>
</comment>
<proteinExistence type="inferred from homology"/>
<accession>S2W0T5</accession>
<dbReference type="GO" id="GO:0017057">
    <property type="term" value="F:6-phosphogluconolactonase activity"/>
    <property type="evidence" value="ECO:0007669"/>
    <property type="project" value="UniProtKB-UniRule"/>
</dbReference>
<name>S2W0T5_9ACTN</name>
<comment type="catalytic activity">
    <reaction evidence="1 7">
        <text>6-phospho-D-glucono-1,5-lactone + H2O = 6-phospho-D-gluconate + H(+)</text>
        <dbReference type="Rhea" id="RHEA:12556"/>
        <dbReference type="ChEBI" id="CHEBI:15377"/>
        <dbReference type="ChEBI" id="CHEBI:15378"/>
        <dbReference type="ChEBI" id="CHEBI:57955"/>
        <dbReference type="ChEBI" id="CHEBI:58759"/>
        <dbReference type="EC" id="3.1.1.31"/>
    </reaction>
</comment>
<dbReference type="InterPro" id="IPR039104">
    <property type="entry name" value="6PGL"/>
</dbReference>
<dbReference type="Pfam" id="PF01182">
    <property type="entry name" value="Glucosamine_iso"/>
    <property type="match status" value="1"/>
</dbReference>
<dbReference type="UniPathway" id="UPA00115">
    <property type="reaction ID" value="UER00409"/>
</dbReference>
<evidence type="ECO:0000256" key="7">
    <source>
        <dbReference type="RuleBase" id="RU365095"/>
    </source>
</evidence>
<dbReference type="InterPro" id="IPR037171">
    <property type="entry name" value="NagB/RpiA_transferase-like"/>
</dbReference>
<evidence type="ECO:0000256" key="6">
    <source>
        <dbReference type="ARBA" id="ARBA00020337"/>
    </source>
</evidence>
<sequence length="242" mass="26482">MTHPRVHRYSDEQTLTSSVAANLVKRIIELLATKEKVHLGLSGGDSANQVYKAFGKLAKTTNLDARRLELWWTCERYVPSSDHRRNSTQALSLLAGALPIVPSQTHAMPAPTSTADPQQGALAYAEELGQQKFDICLLNLAPDGHVADLYPDDPALSEDNARVIGVLEAPNDPKERITCTLKTINESSEVWVLASGYSKAEAVEEGITGKHVPASMVSGQDATHWFIDQRAASRLPYHECKL</sequence>